<keyword evidence="4 9" id="KW-0808">Transferase</keyword>
<dbReference type="PANTHER" id="PTHR34069">
    <property type="entry name" value="3-OXOACYL-[ACYL-CARRIER-PROTEIN] SYNTHASE 3"/>
    <property type="match status" value="1"/>
</dbReference>
<evidence type="ECO:0000313" key="13">
    <source>
        <dbReference type="Proteomes" id="UP000823896"/>
    </source>
</evidence>
<evidence type="ECO:0000256" key="6">
    <source>
        <dbReference type="ARBA" id="ARBA00023098"/>
    </source>
</evidence>
<evidence type="ECO:0000256" key="2">
    <source>
        <dbReference type="ARBA" id="ARBA00022490"/>
    </source>
</evidence>
<dbReference type="NCBIfam" id="NF006829">
    <property type="entry name" value="PRK09352.1"/>
    <property type="match status" value="1"/>
</dbReference>
<protein>
    <recommendedName>
        <fullName evidence="9">Beta-ketoacyl-[acyl-carrier-protein] synthase III</fullName>
        <shortName evidence="9">Beta-ketoacyl-ACP synthase III</shortName>
        <shortName evidence="9">KAS III</shortName>
        <ecNumber evidence="9">2.3.1.180</ecNumber>
    </recommendedName>
    <alternativeName>
        <fullName evidence="9">3-oxoacyl-[acyl-carrier-protein] synthase 3</fullName>
    </alternativeName>
    <alternativeName>
        <fullName evidence="9">3-oxoacyl-[acyl-carrier-protein] synthase III</fullName>
    </alternativeName>
</protein>
<dbReference type="Pfam" id="PF08545">
    <property type="entry name" value="ACP_syn_III"/>
    <property type="match status" value="1"/>
</dbReference>
<dbReference type="GO" id="GO:0004315">
    <property type="term" value="F:3-oxoacyl-[acyl-carrier-protein] synthase activity"/>
    <property type="evidence" value="ECO:0007669"/>
    <property type="project" value="InterPro"/>
</dbReference>
<gene>
    <name evidence="9" type="primary">fabH</name>
    <name evidence="12" type="ORF">H9702_08945</name>
</gene>
<keyword evidence="9" id="KW-0511">Multifunctional enzyme</keyword>
<evidence type="ECO:0000256" key="8">
    <source>
        <dbReference type="ARBA" id="ARBA00023315"/>
    </source>
</evidence>
<dbReference type="InterPro" id="IPR016039">
    <property type="entry name" value="Thiolase-like"/>
</dbReference>
<comment type="domain">
    <text evidence="9">The last Arg residue of the ACP-binding site is essential for the weak association between ACP/AcpP and FabH.</text>
</comment>
<comment type="subcellular location">
    <subcellularLocation>
        <location evidence="9">Cytoplasm</location>
    </subcellularLocation>
</comment>
<dbReference type="AlphaFoldDB" id="A0A9D2NRF1"/>
<dbReference type="CDD" id="cd00830">
    <property type="entry name" value="KAS_III"/>
    <property type="match status" value="1"/>
</dbReference>
<feature type="domain" description="Beta-ketoacyl-[acyl-carrier-protein] synthase III C-terminal" evidence="10">
    <location>
        <begin position="233"/>
        <end position="320"/>
    </location>
</feature>
<dbReference type="GO" id="GO:0033818">
    <property type="term" value="F:beta-ketoacyl-acyl-carrier-protein synthase III activity"/>
    <property type="evidence" value="ECO:0007669"/>
    <property type="project" value="UniProtKB-UniRule"/>
</dbReference>
<dbReference type="GO" id="GO:0044550">
    <property type="term" value="P:secondary metabolite biosynthetic process"/>
    <property type="evidence" value="ECO:0007669"/>
    <property type="project" value="TreeGrafter"/>
</dbReference>
<comment type="function">
    <text evidence="9">Catalyzes the condensation reaction of fatty acid synthesis by the addition to an acyl acceptor of two carbons from malonyl-ACP. Catalyzes the first condensation reaction which initiates fatty acid synthesis and may therefore play a role in governing the total rate of fatty acid production. Possesses both acetoacetyl-ACP synthase and acetyl transacylase activities. Its substrate specificity determines the biosynthesis of branched-chain and/or straight-chain of fatty acids.</text>
</comment>
<reference evidence="12" key="2">
    <citation type="submission" date="2021-04" db="EMBL/GenBank/DDBJ databases">
        <authorList>
            <person name="Gilroy R."/>
        </authorList>
    </citation>
    <scope>NUCLEOTIDE SEQUENCE</scope>
    <source>
        <strain evidence="12">CHK187-11901</strain>
    </source>
</reference>
<feature type="region of interest" description="ACP-binding" evidence="9">
    <location>
        <begin position="250"/>
        <end position="254"/>
    </location>
</feature>
<dbReference type="EMBL" id="DWWM01000056">
    <property type="protein sequence ID" value="HJC37236.1"/>
    <property type="molecule type" value="Genomic_DNA"/>
</dbReference>
<organism evidence="12 13">
    <name type="scientific">Candidatus Merdibacter merdavium</name>
    <dbReference type="NCBI Taxonomy" id="2838692"/>
    <lineage>
        <taxon>Bacteria</taxon>
        <taxon>Bacillati</taxon>
        <taxon>Bacillota</taxon>
        <taxon>Erysipelotrichia</taxon>
        <taxon>Erysipelotrichales</taxon>
        <taxon>Erysipelotrichaceae</taxon>
        <taxon>Merdibacter</taxon>
    </lineage>
</organism>
<dbReference type="InterPro" id="IPR013747">
    <property type="entry name" value="ACP_syn_III_C"/>
</dbReference>
<proteinExistence type="inferred from homology"/>
<accession>A0A9D2NRF1</accession>
<evidence type="ECO:0000256" key="7">
    <source>
        <dbReference type="ARBA" id="ARBA00023160"/>
    </source>
</evidence>
<evidence type="ECO:0000313" key="12">
    <source>
        <dbReference type="EMBL" id="HJC37236.1"/>
    </source>
</evidence>
<comment type="similarity">
    <text evidence="1 9">Belongs to the thiolase-like superfamily. FabH family.</text>
</comment>
<comment type="catalytic activity">
    <reaction evidence="9">
        <text>malonyl-[ACP] + acetyl-CoA + H(+) = 3-oxobutanoyl-[ACP] + CO2 + CoA</text>
        <dbReference type="Rhea" id="RHEA:12080"/>
        <dbReference type="Rhea" id="RHEA-COMP:9623"/>
        <dbReference type="Rhea" id="RHEA-COMP:9625"/>
        <dbReference type="ChEBI" id="CHEBI:15378"/>
        <dbReference type="ChEBI" id="CHEBI:16526"/>
        <dbReference type="ChEBI" id="CHEBI:57287"/>
        <dbReference type="ChEBI" id="CHEBI:57288"/>
        <dbReference type="ChEBI" id="CHEBI:78449"/>
        <dbReference type="ChEBI" id="CHEBI:78450"/>
        <dbReference type="EC" id="2.3.1.180"/>
    </reaction>
</comment>
<feature type="domain" description="Beta-ketoacyl-[acyl-carrier-protein] synthase III N-terminal" evidence="11">
    <location>
        <begin position="108"/>
        <end position="170"/>
    </location>
</feature>
<keyword evidence="7 9" id="KW-0275">Fatty acid biosynthesis</keyword>
<dbReference type="NCBIfam" id="TIGR00747">
    <property type="entry name" value="fabH"/>
    <property type="match status" value="1"/>
</dbReference>
<feature type="active site" evidence="9">
    <location>
        <position position="279"/>
    </location>
</feature>
<evidence type="ECO:0000256" key="9">
    <source>
        <dbReference type="HAMAP-Rule" id="MF_01815"/>
    </source>
</evidence>
<dbReference type="Proteomes" id="UP000823896">
    <property type="component" value="Unassembled WGS sequence"/>
</dbReference>
<dbReference type="HAMAP" id="MF_01815">
    <property type="entry name" value="FabH"/>
    <property type="match status" value="1"/>
</dbReference>
<evidence type="ECO:0000256" key="3">
    <source>
        <dbReference type="ARBA" id="ARBA00022516"/>
    </source>
</evidence>
<dbReference type="GO" id="GO:0006633">
    <property type="term" value="P:fatty acid biosynthetic process"/>
    <property type="evidence" value="ECO:0007669"/>
    <property type="project" value="UniProtKB-UniRule"/>
</dbReference>
<dbReference type="Gene3D" id="3.40.47.10">
    <property type="match status" value="1"/>
</dbReference>
<comment type="caution">
    <text evidence="12">The sequence shown here is derived from an EMBL/GenBank/DDBJ whole genome shotgun (WGS) entry which is preliminary data.</text>
</comment>
<dbReference type="Pfam" id="PF08541">
    <property type="entry name" value="ACP_syn_III_C"/>
    <property type="match status" value="1"/>
</dbReference>
<feature type="active site" evidence="9">
    <location>
        <position position="249"/>
    </location>
</feature>
<sequence>MSKIEVLGSGYARPAHRIYNKDLEAILDTSDEWIVQRTGIYSRYVSTQETTSMLAARAARAALDNASVDKGEIRLLIVATLSGDQPMPSTACLVQEQLDMMDQPLMAFDLNAACSGFLFSLQCASAMLEDGQCALIIGAENLSKVIDWTDRGTSILFGDGAGAMIIRKGSGGECWHFARSKGDPQRVLDIPGKTLSEVPCRNVAEQYRYLHMDGREVFRFAVGAMQEAIEAVLERASKTIDEVDLIIPHQANVRILAAVARHMKLPMERFFINLDEFGNTSAASVPIAFAQAMEQGRLSKGMKVILVGFGGGLTYGASWMEL</sequence>
<comment type="pathway">
    <text evidence="9">Lipid metabolism; fatty acid biosynthesis.</text>
</comment>
<keyword evidence="6 9" id="KW-0443">Lipid metabolism</keyword>
<evidence type="ECO:0000256" key="4">
    <source>
        <dbReference type="ARBA" id="ARBA00022679"/>
    </source>
</evidence>
<keyword evidence="5 9" id="KW-0276">Fatty acid metabolism</keyword>
<evidence type="ECO:0000256" key="1">
    <source>
        <dbReference type="ARBA" id="ARBA00008642"/>
    </source>
</evidence>
<dbReference type="EC" id="2.3.1.180" evidence="9"/>
<evidence type="ECO:0000259" key="10">
    <source>
        <dbReference type="Pfam" id="PF08541"/>
    </source>
</evidence>
<evidence type="ECO:0000256" key="5">
    <source>
        <dbReference type="ARBA" id="ARBA00022832"/>
    </source>
</evidence>
<dbReference type="GO" id="GO:0005737">
    <property type="term" value="C:cytoplasm"/>
    <property type="evidence" value="ECO:0007669"/>
    <property type="project" value="UniProtKB-SubCell"/>
</dbReference>
<keyword evidence="3 9" id="KW-0444">Lipid biosynthesis</keyword>
<dbReference type="SUPFAM" id="SSF53901">
    <property type="entry name" value="Thiolase-like"/>
    <property type="match status" value="1"/>
</dbReference>
<keyword evidence="8 9" id="KW-0012">Acyltransferase</keyword>
<keyword evidence="2 9" id="KW-0963">Cytoplasm</keyword>
<reference evidence="12" key="1">
    <citation type="journal article" date="2021" name="PeerJ">
        <title>Extensive microbial diversity within the chicken gut microbiome revealed by metagenomics and culture.</title>
        <authorList>
            <person name="Gilroy R."/>
            <person name="Ravi A."/>
            <person name="Getino M."/>
            <person name="Pursley I."/>
            <person name="Horton D.L."/>
            <person name="Alikhan N.F."/>
            <person name="Baker D."/>
            <person name="Gharbi K."/>
            <person name="Hall N."/>
            <person name="Watson M."/>
            <person name="Adriaenssens E.M."/>
            <person name="Foster-Nyarko E."/>
            <person name="Jarju S."/>
            <person name="Secka A."/>
            <person name="Antonio M."/>
            <person name="Oren A."/>
            <person name="Chaudhuri R.R."/>
            <person name="La Ragione R."/>
            <person name="Hildebrand F."/>
            <person name="Pallen M.J."/>
        </authorList>
    </citation>
    <scope>NUCLEOTIDE SEQUENCE</scope>
    <source>
        <strain evidence="12">CHK187-11901</strain>
    </source>
</reference>
<evidence type="ECO:0000259" key="11">
    <source>
        <dbReference type="Pfam" id="PF08545"/>
    </source>
</evidence>
<dbReference type="InterPro" id="IPR013751">
    <property type="entry name" value="ACP_syn_III_N"/>
</dbReference>
<name>A0A9D2NRF1_9FIRM</name>
<feature type="active site" evidence="9">
    <location>
        <position position="114"/>
    </location>
</feature>
<dbReference type="InterPro" id="IPR004655">
    <property type="entry name" value="FabH"/>
</dbReference>
<comment type="subunit">
    <text evidence="9">Homodimer.</text>
</comment>
<dbReference type="PANTHER" id="PTHR34069:SF2">
    <property type="entry name" value="BETA-KETOACYL-[ACYL-CARRIER-PROTEIN] SYNTHASE III"/>
    <property type="match status" value="1"/>
</dbReference>